<reference evidence="3 4" key="1">
    <citation type="submission" date="2020-06" db="EMBL/GenBank/DDBJ databases">
        <title>Mogibacterium timidum strain W9173 genomic sequence.</title>
        <authorList>
            <person name="Wade W.G."/>
            <person name="Johnston C.D."/>
            <person name="Chen T."/>
            <person name="Dewhirst F.E."/>
        </authorList>
    </citation>
    <scope>NUCLEOTIDE SEQUENCE [LARGE SCALE GENOMIC DNA]</scope>
    <source>
        <strain evidence="3 4">W9173</strain>
    </source>
</reference>
<dbReference type="CDD" id="cd09754">
    <property type="entry name" value="Cas8a1_I-A"/>
    <property type="match status" value="1"/>
</dbReference>
<dbReference type="Pfam" id="PF09706">
    <property type="entry name" value="Cas_CXXC_CXXC"/>
    <property type="match status" value="1"/>
</dbReference>
<dbReference type="RefSeq" id="WP_178978628.1">
    <property type="nucleotide sequence ID" value="NZ_JABXYR010000002.1"/>
</dbReference>
<feature type="region of interest" description="Disordered" evidence="1">
    <location>
        <begin position="488"/>
        <end position="511"/>
    </location>
</feature>
<dbReference type="InterPro" id="IPR019121">
    <property type="entry name" value="CRISPR-assoc_CXXC-CXXC_dom"/>
</dbReference>
<name>A0A7Y9B1K1_9FIRM</name>
<evidence type="ECO:0000313" key="4">
    <source>
        <dbReference type="Proteomes" id="UP000526307"/>
    </source>
</evidence>
<feature type="domain" description="CRISPR-associated protein CXXC-CXXC" evidence="2">
    <location>
        <begin position="230"/>
        <end position="291"/>
    </location>
</feature>
<accession>A0A7Y9B1K1</accession>
<dbReference type="Proteomes" id="UP000526307">
    <property type="component" value="Unassembled WGS sequence"/>
</dbReference>
<evidence type="ECO:0000313" key="3">
    <source>
        <dbReference type="EMBL" id="NWO23616.1"/>
    </source>
</evidence>
<gene>
    <name evidence="3" type="ORF">HW270_06010</name>
</gene>
<comment type="caution">
    <text evidence="3">The sequence shown here is derived from an EMBL/GenBank/DDBJ whole genome shotgun (WGS) entry which is preliminary data.</text>
</comment>
<dbReference type="EMBL" id="JABXYR010000002">
    <property type="protein sequence ID" value="NWO23616.1"/>
    <property type="molecule type" value="Genomic_DNA"/>
</dbReference>
<evidence type="ECO:0000259" key="2">
    <source>
        <dbReference type="Pfam" id="PF09706"/>
    </source>
</evidence>
<evidence type="ECO:0000256" key="1">
    <source>
        <dbReference type="SAM" id="MobiDB-lite"/>
    </source>
</evidence>
<feature type="compositionally biased region" description="Basic and acidic residues" evidence="1">
    <location>
        <begin position="488"/>
        <end position="500"/>
    </location>
</feature>
<protein>
    <submittedName>
        <fullName evidence="3">Type I-B CRISPR-associated protein Cas8b1/Cst1</fullName>
    </submittedName>
</protein>
<sequence>MNGITIKNSDWLFNCGILGLYNILKHNNIDDSEDISLSQDELTFPVSRLENFEEKYFSYLIDTYEKTFSIHRITSFEDFLQNHEDSNFENFNTHSLDRINSQIEQVKRYLKSNSYVSAYKMLDFGFDPIAKEKELKKVSLKKNETVFDKQSEIKKQMDILKETVEFFKRKEVRKYIGGKNAMYSIIKNAWSNISIMNPQNKNPDIYEEFSNYFVEPVKEYLDEIDSSRLKSKYRCVTCNAKIKNLDIDLSFMREIGFDVNRKTSHVWDFNNYVAICPVCRLVYACVPAGFTYLYNRGIFVNSSMDLQEIVRINQIIKKDVLQSSEGGTVIYRALQKQMSRKINETPGYELSDVQVIRFSHDQDSDNVSYTFNIITKFILKTIENCDKCFERIQNGRLSEGNAMMYLYDEVMNRLMNNENQFLLIHKLIHYKLSVPDKAMYSMGTIENILKINAEYLREVGVMEKDDKNMIRIAKSHGYYLRDAYGDEKKDNSGNEADVKSNDMSNETNVKAKGTGYNKKLGSIAYRMLNALKTNNKYAFMDTMINAHMYVQKPIPAIFAENLENDLKFQNIGYAFVTGMIGYTDEKKVDEKGNEEN</sequence>
<keyword evidence="4" id="KW-1185">Reference proteome</keyword>
<organism evidence="3 4">
    <name type="scientific">Mogibacterium timidum</name>
    <dbReference type="NCBI Taxonomy" id="35519"/>
    <lineage>
        <taxon>Bacteria</taxon>
        <taxon>Bacillati</taxon>
        <taxon>Bacillota</taxon>
        <taxon>Clostridia</taxon>
        <taxon>Peptostreptococcales</taxon>
        <taxon>Anaerovoracaceae</taxon>
        <taxon>Mogibacterium</taxon>
    </lineage>
</organism>
<dbReference type="AlphaFoldDB" id="A0A7Y9B1K1"/>
<proteinExistence type="predicted"/>